<feature type="signal peptide" evidence="5">
    <location>
        <begin position="1"/>
        <end position="26"/>
    </location>
</feature>
<dbReference type="GO" id="GO:1901678">
    <property type="term" value="P:iron coordination entity transport"/>
    <property type="evidence" value="ECO:0007669"/>
    <property type="project" value="UniProtKB-ARBA"/>
</dbReference>
<dbReference type="Proteomes" id="UP000190626">
    <property type="component" value="Unassembled WGS sequence"/>
</dbReference>
<comment type="subcellular location">
    <subcellularLocation>
        <location evidence="1">Cell envelope</location>
    </subcellularLocation>
</comment>
<evidence type="ECO:0000256" key="5">
    <source>
        <dbReference type="SAM" id="SignalP"/>
    </source>
</evidence>
<evidence type="ECO:0000256" key="3">
    <source>
        <dbReference type="ARBA" id="ARBA00022448"/>
    </source>
</evidence>
<dbReference type="STRING" id="1469647.BC351_38140"/>
<feature type="chain" id="PRO_5039639315" evidence="5">
    <location>
        <begin position="27"/>
        <end position="321"/>
    </location>
</feature>
<keyword evidence="8" id="KW-1185">Reference proteome</keyword>
<reference evidence="8" key="1">
    <citation type="submission" date="2016-07" db="EMBL/GenBank/DDBJ databases">
        <authorList>
            <person name="Florea S."/>
            <person name="Webb J.S."/>
            <person name="Jaromczyk J."/>
            <person name="Schardl C.L."/>
        </authorList>
    </citation>
    <scope>NUCLEOTIDE SEQUENCE [LARGE SCALE GENOMIC DNA]</scope>
    <source>
        <strain evidence="8">CY1</strain>
    </source>
</reference>
<comment type="caution">
    <text evidence="7">The sequence shown here is derived from an EMBL/GenBank/DDBJ whole genome shotgun (WGS) entry which is preliminary data.</text>
</comment>
<dbReference type="PANTHER" id="PTHR30532">
    <property type="entry name" value="IRON III DICITRATE-BINDING PERIPLASMIC PROTEIN"/>
    <property type="match status" value="1"/>
</dbReference>
<evidence type="ECO:0000313" key="8">
    <source>
        <dbReference type="Proteomes" id="UP000190626"/>
    </source>
</evidence>
<dbReference type="SUPFAM" id="SSF53807">
    <property type="entry name" value="Helical backbone' metal receptor"/>
    <property type="match status" value="1"/>
</dbReference>
<organism evidence="7 8">
    <name type="scientific">Paenibacillus ferrarius</name>
    <dbReference type="NCBI Taxonomy" id="1469647"/>
    <lineage>
        <taxon>Bacteria</taxon>
        <taxon>Bacillati</taxon>
        <taxon>Bacillota</taxon>
        <taxon>Bacilli</taxon>
        <taxon>Bacillales</taxon>
        <taxon>Paenibacillaceae</taxon>
        <taxon>Paenibacillus</taxon>
    </lineage>
</organism>
<dbReference type="PROSITE" id="PS51257">
    <property type="entry name" value="PROKAR_LIPOPROTEIN"/>
    <property type="match status" value="1"/>
</dbReference>
<dbReference type="InterPro" id="IPR002491">
    <property type="entry name" value="ABC_transptr_periplasmic_BD"/>
</dbReference>
<sequence>MRQRGFIVKKKNIALTGIISSLFLLAACGQAAAPKQAATQAPAASASPAVTSTAKPVEKEPRVASMSIHLTNDLLALGITPVGSVMGGDLKAFLPHVADRLQNTKKLGVVAEPDMEALLALKPDVIYLDQQYAGKDVSKYEKIAKSEVFNLDEGTWRDHLKKIGKLVNREQQADTYIKDYETQVTKVKGLINAKIGDGKVMAIRVTAKELRVMGMKRPLGPILFTDLGLKPANGVEKIDKAYETISQEVLPDYDADAIFVIVNNEDSAKKLFEQLSSNPIWKGLKAVKAGHIYPIADQPWLDYSAIGNKMSLDAAEKLFAK</sequence>
<evidence type="ECO:0000256" key="2">
    <source>
        <dbReference type="ARBA" id="ARBA00008814"/>
    </source>
</evidence>
<feature type="domain" description="Fe/B12 periplasmic-binding" evidence="6">
    <location>
        <begin position="62"/>
        <end position="321"/>
    </location>
</feature>
<evidence type="ECO:0000256" key="4">
    <source>
        <dbReference type="ARBA" id="ARBA00022729"/>
    </source>
</evidence>
<dbReference type="PROSITE" id="PS50983">
    <property type="entry name" value="FE_B12_PBP"/>
    <property type="match status" value="1"/>
</dbReference>
<protein>
    <submittedName>
        <fullName evidence="7">Iron-hydroxamate ABC transporter substrate-binding protein</fullName>
    </submittedName>
</protein>
<dbReference type="EMBL" id="MBTG01000043">
    <property type="protein sequence ID" value="OPH48869.1"/>
    <property type="molecule type" value="Genomic_DNA"/>
</dbReference>
<dbReference type="Pfam" id="PF01497">
    <property type="entry name" value="Peripla_BP_2"/>
    <property type="match status" value="1"/>
</dbReference>
<keyword evidence="4 5" id="KW-0732">Signal</keyword>
<dbReference type="AlphaFoldDB" id="A0A1V4HBK4"/>
<dbReference type="Gene3D" id="3.40.50.1980">
    <property type="entry name" value="Nitrogenase molybdenum iron protein domain"/>
    <property type="match status" value="2"/>
</dbReference>
<dbReference type="GO" id="GO:0030288">
    <property type="term" value="C:outer membrane-bounded periplasmic space"/>
    <property type="evidence" value="ECO:0007669"/>
    <property type="project" value="TreeGrafter"/>
</dbReference>
<dbReference type="InterPro" id="IPR051313">
    <property type="entry name" value="Bact_iron-sidero_bind"/>
</dbReference>
<evidence type="ECO:0000313" key="7">
    <source>
        <dbReference type="EMBL" id="OPH48869.1"/>
    </source>
</evidence>
<proteinExistence type="inferred from homology"/>
<dbReference type="PANTHER" id="PTHR30532:SF21">
    <property type="entry name" value="SIDEROPHORE-BINDING LIPOPROTEIN YFIY-RELATED"/>
    <property type="match status" value="1"/>
</dbReference>
<accession>A0A1V4HBK4</accession>
<evidence type="ECO:0000259" key="6">
    <source>
        <dbReference type="PROSITE" id="PS50983"/>
    </source>
</evidence>
<name>A0A1V4HBK4_9BACL</name>
<comment type="similarity">
    <text evidence="2">Belongs to the bacterial solute-binding protein 8 family.</text>
</comment>
<dbReference type="CDD" id="cd01138">
    <property type="entry name" value="FeuA"/>
    <property type="match status" value="1"/>
</dbReference>
<evidence type="ECO:0000256" key="1">
    <source>
        <dbReference type="ARBA" id="ARBA00004196"/>
    </source>
</evidence>
<dbReference type="OrthoDB" id="2901226at2"/>
<keyword evidence="3" id="KW-0813">Transport</keyword>
<gene>
    <name evidence="7" type="ORF">BC351_38140</name>
</gene>